<dbReference type="InterPro" id="IPR006311">
    <property type="entry name" value="TAT_signal"/>
</dbReference>
<dbReference type="PROSITE" id="PS51318">
    <property type="entry name" value="TAT"/>
    <property type="match status" value="1"/>
</dbReference>
<gene>
    <name evidence="1" type="ORF">D0Y96_20250</name>
</gene>
<dbReference type="InterPro" id="IPR017853">
    <property type="entry name" value="GH"/>
</dbReference>
<accession>A0A372IIP3</accession>
<evidence type="ECO:0000313" key="2">
    <source>
        <dbReference type="Proteomes" id="UP000264702"/>
    </source>
</evidence>
<sequence>MSLETSRRRFVQLLGALSAGWPGVLKAQDTAPKPQPARVSANTFVNETVNRKNVVGIQVKAYAWPDEGIDSILDNLQQKGNVNTVLAFTYLSDPTDIVTGSIQLPDHGTFGRNKPPSTGGANYDYDLKYFANTTIRDFRSPDDNHFNVIAEVVPKMKARGMSFFAFDYNNTSARMMRFIPGFTQVAEIDTYGRRTDSACFNHPDYRAHLTAKIESLLSGYPNEVDGVTWGCERMGPLDNMIGGGWATAGISCFCPFCTAKGRERGISAERAKEGYLRLDTLFRAAQKKQRPDDGYFVTFWRTLTEYPEILAWQALWTDSYHEVRAELYGTAKALAPKKPFGFHVVQNVTFSPFYSAVEDYGKIREYADFIKIATYSNAGGGRMVSFLNHLCSTIFADVTPQAFLPTYYGMMNYQEKSYAEILANGLSPDYVARETKRAITGTGGTVQIYPAVDIDVPVHEGQHKTTPESVREEMDAAFGAGANGVVLSREYTEMWLKNLAAAGDASRRIFAAQKS</sequence>
<dbReference type="Proteomes" id="UP000264702">
    <property type="component" value="Unassembled WGS sequence"/>
</dbReference>
<comment type="caution">
    <text evidence="1">The sequence shown here is derived from an EMBL/GenBank/DDBJ whole genome shotgun (WGS) entry which is preliminary data.</text>
</comment>
<dbReference type="Gene3D" id="3.20.20.80">
    <property type="entry name" value="Glycosidases"/>
    <property type="match status" value="1"/>
</dbReference>
<dbReference type="EMBL" id="QVQT01000011">
    <property type="protein sequence ID" value="RFU14784.1"/>
    <property type="molecule type" value="Genomic_DNA"/>
</dbReference>
<keyword evidence="2" id="KW-1185">Reference proteome</keyword>
<proteinExistence type="predicted"/>
<dbReference type="SUPFAM" id="SSF51445">
    <property type="entry name" value="(Trans)glycosidases"/>
    <property type="match status" value="1"/>
</dbReference>
<dbReference type="OrthoDB" id="144574at2"/>
<name>A0A372IIP3_9BACT</name>
<reference evidence="1 2" key="1">
    <citation type="submission" date="2018-08" db="EMBL/GenBank/DDBJ databases">
        <title>Acidipila sp. 4G-K13, an acidobacterium isolated from forest soil.</title>
        <authorList>
            <person name="Gao Z.-H."/>
            <person name="Qiu L.-H."/>
        </authorList>
    </citation>
    <scope>NUCLEOTIDE SEQUENCE [LARGE SCALE GENOMIC DNA]</scope>
    <source>
        <strain evidence="1 2">4G-K13</strain>
    </source>
</reference>
<protein>
    <submittedName>
        <fullName evidence="1">Uncharacterized protein</fullName>
    </submittedName>
</protein>
<dbReference type="AlphaFoldDB" id="A0A372IIP3"/>
<organism evidence="1 2">
    <name type="scientific">Paracidobacterium acidisoli</name>
    <dbReference type="NCBI Taxonomy" id="2303751"/>
    <lineage>
        <taxon>Bacteria</taxon>
        <taxon>Pseudomonadati</taxon>
        <taxon>Acidobacteriota</taxon>
        <taxon>Terriglobia</taxon>
        <taxon>Terriglobales</taxon>
        <taxon>Acidobacteriaceae</taxon>
        <taxon>Paracidobacterium</taxon>
    </lineage>
</organism>
<evidence type="ECO:0000313" key="1">
    <source>
        <dbReference type="EMBL" id="RFU14784.1"/>
    </source>
</evidence>
<dbReference type="RefSeq" id="WP_117303698.1">
    <property type="nucleotide sequence ID" value="NZ_QVQT02000011.1"/>
</dbReference>